<feature type="region of interest" description="Disordered" evidence="6">
    <location>
        <begin position="86"/>
        <end position="124"/>
    </location>
</feature>
<dbReference type="InterPro" id="IPR036852">
    <property type="entry name" value="Peptidase_S8/S53_dom_sf"/>
</dbReference>
<protein>
    <submittedName>
        <fullName evidence="9">Peptidase S8/S53 domain-containing protein</fullName>
    </submittedName>
</protein>
<keyword evidence="4 5" id="KW-0720">Serine protease</keyword>
<feature type="signal peptide" evidence="7">
    <location>
        <begin position="1"/>
        <end position="20"/>
    </location>
</feature>
<evidence type="ECO:0000256" key="3">
    <source>
        <dbReference type="ARBA" id="ARBA00022801"/>
    </source>
</evidence>
<dbReference type="PANTHER" id="PTHR43806:SF11">
    <property type="entry name" value="CEREVISIN-RELATED"/>
    <property type="match status" value="1"/>
</dbReference>
<dbReference type="InterPro" id="IPR050131">
    <property type="entry name" value="Peptidase_S8_subtilisin-like"/>
</dbReference>
<dbReference type="GO" id="GO:0006508">
    <property type="term" value="P:proteolysis"/>
    <property type="evidence" value="ECO:0007669"/>
    <property type="project" value="UniProtKB-KW"/>
</dbReference>
<feature type="compositionally biased region" description="Low complexity" evidence="6">
    <location>
        <begin position="218"/>
        <end position="237"/>
    </location>
</feature>
<dbReference type="SUPFAM" id="SSF52743">
    <property type="entry name" value="Subtilisin-like"/>
    <property type="match status" value="1"/>
</dbReference>
<feature type="compositionally biased region" description="Low complexity" evidence="6">
    <location>
        <begin position="315"/>
        <end position="331"/>
    </location>
</feature>
<evidence type="ECO:0000256" key="7">
    <source>
        <dbReference type="SAM" id="SignalP"/>
    </source>
</evidence>
<comment type="caution">
    <text evidence="9">The sequence shown here is derived from an EMBL/GenBank/DDBJ whole genome shotgun (WGS) entry which is preliminary data.</text>
</comment>
<keyword evidence="10" id="KW-1185">Reference proteome</keyword>
<dbReference type="PANTHER" id="PTHR43806">
    <property type="entry name" value="PEPTIDASE S8"/>
    <property type="match status" value="1"/>
</dbReference>
<keyword evidence="7" id="KW-0732">Signal</keyword>
<feature type="region of interest" description="Disordered" evidence="6">
    <location>
        <begin position="315"/>
        <end position="354"/>
    </location>
</feature>
<feature type="chain" id="PRO_5040202682" evidence="7">
    <location>
        <begin position="21"/>
        <end position="811"/>
    </location>
</feature>
<keyword evidence="3 5" id="KW-0378">Hydrolase</keyword>
<dbReference type="OrthoDB" id="1896086at2759"/>
<dbReference type="PRINTS" id="PR00723">
    <property type="entry name" value="SUBTILISIN"/>
</dbReference>
<evidence type="ECO:0000313" key="9">
    <source>
        <dbReference type="EMBL" id="KAH6886908.1"/>
    </source>
</evidence>
<feature type="compositionally biased region" description="Low complexity" evidence="6">
    <location>
        <begin position="110"/>
        <end position="124"/>
    </location>
</feature>
<dbReference type="PROSITE" id="PS51892">
    <property type="entry name" value="SUBTILASE"/>
    <property type="match status" value="1"/>
</dbReference>
<feature type="region of interest" description="Disordered" evidence="6">
    <location>
        <begin position="184"/>
        <end position="237"/>
    </location>
</feature>
<gene>
    <name evidence="9" type="ORF">B0T10DRAFT_563142</name>
</gene>
<dbReference type="InterPro" id="IPR000209">
    <property type="entry name" value="Peptidase_S8/S53_dom"/>
</dbReference>
<name>A0A9P8W3C0_9HYPO</name>
<dbReference type="EMBL" id="JAGPYM010000015">
    <property type="protein sequence ID" value="KAH6886908.1"/>
    <property type="molecule type" value="Genomic_DNA"/>
</dbReference>
<evidence type="ECO:0000256" key="6">
    <source>
        <dbReference type="SAM" id="MobiDB-lite"/>
    </source>
</evidence>
<accession>A0A9P8W3C0</accession>
<feature type="compositionally biased region" description="Low complexity" evidence="6">
    <location>
        <begin position="90"/>
        <end position="103"/>
    </location>
</feature>
<proteinExistence type="inferred from homology"/>
<dbReference type="InterPro" id="IPR023828">
    <property type="entry name" value="Peptidase_S8_Ser-AS"/>
</dbReference>
<evidence type="ECO:0000256" key="2">
    <source>
        <dbReference type="ARBA" id="ARBA00022670"/>
    </source>
</evidence>
<reference evidence="9 10" key="1">
    <citation type="journal article" date="2021" name="Nat. Commun.">
        <title>Genetic determinants of endophytism in the Arabidopsis root mycobiome.</title>
        <authorList>
            <person name="Mesny F."/>
            <person name="Miyauchi S."/>
            <person name="Thiergart T."/>
            <person name="Pickel B."/>
            <person name="Atanasova L."/>
            <person name="Karlsson M."/>
            <person name="Huettel B."/>
            <person name="Barry K.W."/>
            <person name="Haridas S."/>
            <person name="Chen C."/>
            <person name="Bauer D."/>
            <person name="Andreopoulos W."/>
            <person name="Pangilinan J."/>
            <person name="LaButti K."/>
            <person name="Riley R."/>
            <person name="Lipzen A."/>
            <person name="Clum A."/>
            <person name="Drula E."/>
            <person name="Henrissat B."/>
            <person name="Kohler A."/>
            <person name="Grigoriev I.V."/>
            <person name="Martin F.M."/>
            <person name="Hacquard S."/>
        </authorList>
    </citation>
    <scope>NUCLEOTIDE SEQUENCE [LARGE SCALE GENOMIC DNA]</scope>
    <source>
        <strain evidence="9 10">MPI-CAGE-CH-0241</strain>
    </source>
</reference>
<evidence type="ECO:0000256" key="4">
    <source>
        <dbReference type="ARBA" id="ARBA00022825"/>
    </source>
</evidence>
<dbReference type="Pfam" id="PF00082">
    <property type="entry name" value="Peptidase_S8"/>
    <property type="match status" value="1"/>
</dbReference>
<evidence type="ECO:0000256" key="1">
    <source>
        <dbReference type="ARBA" id="ARBA00011073"/>
    </source>
</evidence>
<feature type="domain" description="Peptidase S8/S53" evidence="8">
    <location>
        <begin position="363"/>
        <end position="604"/>
    </location>
</feature>
<dbReference type="AlphaFoldDB" id="A0A9P8W3C0"/>
<feature type="active site" description="Charge relay system" evidence="5">
    <location>
        <position position="407"/>
    </location>
</feature>
<sequence>MHLGYPLWLAVLLLNSQTSAFPYPDDWAGLHHERFNLERRQQVSGWNTSTQVQSTTPQVLSSSIVSEISTSISLVRTTVQNITTPAIARPPSTKPSTPISTPITQPPQTTPEQSTNVLTTSTNATTTTATATTLTVSNGETATPDVGSFILGGSAGGFLLVNGVTFSVPQGALVSVLGAGGNGQAPEVTTLRDPEQTQDPGTTADPGPTSEEPTTLDSTPTSVTATSSSTPSSTASPSQYIVLVSSDATEAQIQEISKILAEAANPDTLTEVTSERTGLVVFWKATISPDQAETLRKTTGVSSVSEDVILENLTTTPVSTPSATPRSTAATGVPGSPSTDVPNPPRGASLNDLPGYGYASEAGKGVTIYVIDTGANPENPEWSGMPGTKEFIFPPSVPAIESDFLNHGSCVASKATGPKFGTAKNANIVMLKLPADLHMSAIFASLVEVSNDVYQKGLAGKAVINMSLGSRIGDKVADTREAYKLLLASIIMEDIVIVTASGNDAQYGIYDVSDYPALFVKDMDIVVVGAVDKDGYREFYSQGSGDQLTVSAPGNVDCASGRNDGDTELYGTSFAAPAVAGVIAVWLSQEQYKTQLQVPGKVVANVKSLLQSLAYERVEGEPPVVWNGVDPRGLACAVPAANGKRQEATTPSACQATSTSVLSSSSSILETIAISTLTSATLNGTTLVSTPPTSTTLAISTTAQPTVPAKPEWTTPAGWEIVFEADGVASHSYSSTANSASDGLDGNPEQWCLDKCGDGCSSVFLSRQLQLIRGQYNIYFICNMYDRVWSDEFRQDGFEGQVDAGVALNKL</sequence>
<comment type="similarity">
    <text evidence="1 5">Belongs to the peptidase S8 family.</text>
</comment>
<evidence type="ECO:0000259" key="8">
    <source>
        <dbReference type="Pfam" id="PF00082"/>
    </source>
</evidence>
<keyword evidence="2 5" id="KW-0645">Protease</keyword>
<dbReference type="Proteomes" id="UP000777438">
    <property type="component" value="Unassembled WGS sequence"/>
</dbReference>
<dbReference type="InterPro" id="IPR015500">
    <property type="entry name" value="Peptidase_S8_subtilisin-rel"/>
</dbReference>
<organism evidence="9 10">
    <name type="scientific">Thelonectria olida</name>
    <dbReference type="NCBI Taxonomy" id="1576542"/>
    <lineage>
        <taxon>Eukaryota</taxon>
        <taxon>Fungi</taxon>
        <taxon>Dikarya</taxon>
        <taxon>Ascomycota</taxon>
        <taxon>Pezizomycotina</taxon>
        <taxon>Sordariomycetes</taxon>
        <taxon>Hypocreomycetidae</taxon>
        <taxon>Hypocreales</taxon>
        <taxon>Nectriaceae</taxon>
        <taxon>Thelonectria</taxon>
    </lineage>
</organism>
<feature type="active site" description="Charge relay system" evidence="5">
    <location>
        <position position="573"/>
    </location>
</feature>
<dbReference type="GO" id="GO:0004252">
    <property type="term" value="F:serine-type endopeptidase activity"/>
    <property type="evidence" value="ECO:0007669"/>
    <property type="project" value="UniProtKB-UniRule"/>
</dbReference>
<feature type="active site" description="Charge relay system" evidence="5">
    <location>
        <position position="372"/>
    </location>
</feature>
<evidence type="ECO:0000313" key="10">
    <source>
        <dbReference type="Proteomes" id="UP000777438"/>
    </source>
</evidence>
<evidence type="ECO:0000256" key="5">
    <source>
        <dbReference type="PROSITE-ProRule" id="PRU01240"/>
    </source>
</evidence>
<dbReference type="Gene3D" id="3.40.50.200">
    <property type="entry name" value="Peptidase S8/S53 domain"/>
    <property type="match status" value="1"/>
</dbReference>
<dbReference type="PROSITE" id="PS00138">
    <property type="entry name" value="SUBTILASE_SER"/>
    <property type="match status" value="1"/>
</dbReference>